<dbReference type="InterPro" id="IPR044924">
    <property type="entry name" value="HAD-SF_hydro_IA_REG-2-like_cap"/>
</dbReference>
<gene>
    <name evidence="1" type="ORF">AYBTSS11_LOCUS5621</name>
</gene>
<dbReference type="PANTHER" id="PTHR46649:SF5">
    <property type="entry name" value="F14L17.7 PROTEIN"/>
    <property type="match status" value="1"/>
</dbReference>
<sequence>MVIQMLPQFMCFASMQNSYPHMPFCLSLLFSYLGIGSCSLNVFIPRLIIIEDRKIPSDRLLVLWVVFPFDYSGIRFGRLFTFTNYSLALDDGEEKRNEMMTSTLMRCSHANALFRALKSKPYNSSQPISSMPIKKGTGGKKAYDALLLDAGGTLLQLAKPVEDTYAAIGSKYGVIVDPAKIKQGFKRVFAAPWPEKLRYQGDGRPFWKLVVSEATGCGDDDYFEEVYEYYAGGDAWHLPDGAYETITLLKDAGVKIAVVSNFDNRLRKLLKDLNVLNLFDAVIISSEVGYEKPDSRIFQAALDQVNVEACKALHIGDDQKADKLGANAVGIDCWLWGIDVKTFSDIQIRILNSA</sequence>
<dbReference type="Gene3D" id="1.10.150.720">
    <property type="entry name" value="Haloacid dehalogenase-like hydrolase"/>
    <property type="match status" value="1"/>
</dbReference>
<name>A0AA86S8L3_9FABA</name>
<evidence type="ECO:0000313" key="1">
    <source>
        <dbReference type="EMBL" id="CAJ1932098.1"/>
    </source>
</evidence>
<dbReference type="Gene3D" id="3.40.50.1000">
    <property type="entry name" value="HAD superfamily/HAD-like"/>
    <property type="match status" value="1"/>
</dbReference>
<dbReference type="InterPro" id="IPR023214">
    <property type="entry name" value="HAD_sf"/>
</dbReference>
<dbReference type="EMBL" id="OY731399">
    <property type="protein sequence ID" value="CAJ1932098.1"/>
    <property type="molecule type" value="Genomic_DNA"/>
</dbReference>
<dbReference type="InterPro" id="IPR011949">
    <property type="entry name" value="HAD-SF_hydro_IA_REG-2-like"/>
</dbReference>
<reference evidence="1" key="1">
    <citation type="submission" date="2023-10" db="EMBL/GenBank/DDBJ databases">
        <authorList>
            <person name="Domelevo Entfellner J.-B."/>
        </authorList>
    </citation>
    <scope>NUCLEOTIDE SEQUENCE</scope>
</reference>
<dbReference type="PRINTS" id="PR00413">
    <property type="entry name" value="HADHALOGNASE"/>
</dbReference>
<dbReference type="CDD" id="cd16415">
    <property type="entry name" value="HAD_dREG-2_like"/>
    <property type="match status" value="1"/>
</dbReference>
<dbReference type="InterPro" id="IPR006439">
    <property type="entry name" value="HAD-SF_hydro_IA"/>
</dbReference>
<dbReference type="SFLD" id="SFLDS00003">
    <property type="entry name" value="Haloacid_Dehalogenase"/>
    <property type="match status" value="1"/>
</dbReference>
<dbReference type="Gramene" id="rna-AYBTSS11_LOCUS5621">
    <property type="protein sequence ID" value="CAJ1932098.1"/>
    <property type="gene ID" value="gene-AYBTSS11_LOCUS5621"/>
</dbReference>
<proteinExistence type="predicted"/>
<dbReference type="PANTHER" id="PTHR46649">
    <property type="match status" value="1"/>
</dbReference>
<dbReference type="SUPFAM" id="SSF56784">
    <property type="entry name" value="HAD-like"/>
    <property type="match status" value="1"/>
</dbReference>
<keyword evidence="2" id="KW-1185">Reference proteome</keyword>
<dbReference type="AlphaFoldDB" id="A0AA86S8L3"/>
<dbReference type="InterPro" id="IPR036412">
    <property type="entry name" value="HAD-like_sf"/>
</dbReference>
<accession>A0AA86S8L3</accession>
<evidence type="ECO:0008006" key="3">
    <source>
        <dbReference type="Google" id="ProtNLM"/>
    </source>
</evidence>
<dbReference type="NCBIfam" id="TIGR02252">
    <property type="entry name" value="DREG-2"/>
    <property type="match status" value="1"/>
</dbReference>
<dbReference type="Proteomes" id="UP001189624">
    <property type="component" value="Chromosome 2"/>
</dbReference>
<dbReference type="Pfam" id="PF00702">
    <property type="entry name" value="Hydrolase"/>
    <property type="match status" value="1"/>
</dbReference>
<dbReference type="SFLD" id="SFLDG01129">
    <property type="entry name" value="C1.5:_HAD__Beta-PGM__Phosphata"/>
    <property type="match status" value="1"/>
</dbReference>
<dbReference type="NCBIfam" id="TIGR01549">
    <property type="entry name" value="HAD-SF-IA-v1"/>
    <property type="match status" value="1"/>
</dbReference>
<evidence type="ECO:0000313" key="2">
    <source>
        <dbReference type="Proteomes" id="UP001189624"/>
    </source>
</evidence>
<protein>
    <recommendedName>
        <fullName evidence="3">Haloacid dehalogenase-like hydrolase domain-containing protein 3</fullName>
    </recommendedName>
</protein>
<organism evidence="1 2">
    <name type="scientific">Sphenostylis stenocarpa</name>
    <dbReference type="NCBI Taxonomy" id="92480"/>
    <lineage>
        <taxon>Eukaryota</taxon>
        <taxon>Viridiplantae</taxon>
        <taxon>Streptophyta</taxon>
        <taxon>Embryophyta</taxon>
        <taxon>Tracheophyta</taxon>
        <taxon>Spermatophyta</taxon>
        <taxon>Magnoliopsida</taxon>
        <taxon>eudicotyledons</taxon>
        <taxon>Gunneridae</taxon>
        <taxon>Pentapetalae</taxon>
        <taxon>rosids</taxon>
        <taxon>fabids</taxon>
        <taxon>Fabales</taxon>
        <taxon>Fabaceae</taxon>
        <taxon>Papilionoideae</taxon>
        <taxon>50 kb inversion clade</taxon>
        <taxon>NPAAA clade</taxon>
        <taxon>indigoferoid/millettioid clade</taxon>
        <taxon>Phaseoleae</taxon>
        <taxon>Sphenostylis</taxon>
    </lineage>
</organism>